<dbReference type="GO" id="GO:0005730">
    <property type="term" value="C:nucleolus"/>
    <property type="evidence" value="ECO:0007669"/>
    <property type="project" value="UniProtKB-SubCell"/>
</dbReference>
<dbReference type="PANTHER" id="PTHR12787">
    <property type="entry name" value="RIBOSOMAL RNA-PROCESSING PROTEIN 8"/>
    <property type="match status" value="1"/>
</dbReference>
<evidence type="ECO:0000256" key="1">
    <source>
        <dbReference type="ARBA" id="ARBA00004604"/>
    </source>
</evidence>
<comment type="subcellular location">
    <subcellularLocation>
        <location evidence="1 8">Nucleus</location>
        <location evidence="1 8">Nucleolus</location>
    </subcellularLocation>
</comment>
<keyword evidence="7 8" id="KW-0539">Nucleus</keyword>
<dbReference type="Gene3D" id="3.40.50.150">
    <property type="entry name" value="Vaccinia Virus protein VP39"/>
    <property type="match status" value="1"/>
</dbReference>
<organism evidence="10 11">
    <name type="scientific">Plasmodium gonderi</name>
    <dbReference type="NCBI Taxonomy" id="77519"/>
    <lineage>
        <taxon>Eukaryota</taxon>
        <taxon>Sar</taxon>
        <taxon>Alveolata</taxon>
        <taxon>Apicomplexa</taxon>
        <taxon>Aconoidasida</taxon>
        <taxon>Haemosporida</taxon>
        <taxon>Plasmodiidae</taxon>
        <taxon>Plasmodium</taxon>
        <taxon>Plasmodium (Plasmodium)</taxon>
    </lineage>
</organism>
<evidence type="ECO:0000313" key="10">
    <source>
        <dbReference type="EMBL" id="GAW80315.1"/>
    </source>
</evidence>
<evidence type="ECO:0000256" key="8">
    <source>
        <dbReference type="RuleBase" id="RU365074"/>
    </source>
</evidence>
<dbReference type="Pfam" id="PF05148">
    <property type="entry name" value="Methyltransf_8"/>
    <property type="match status" value="1"/>
</dbReference>
<dbReference type="Gene3D" id="1.10.10.2150">
    <property type="entry name" value="Ribosomal RNA-processing protein 8, N-terminal domain"/>
    <property type="match status" value="1"/>
</dbReference>
<keyword evidence="6 8" id="KW-0949">S-adenosyl-L-methionine</keyword>
<reference evidence="11" key="1">
    <citation type="submission" date="2017-04" db="EMBL/GenBank/DDBJ databases">
        <title>Plasmodium gonderi genome.</title>
        <authorList>
            <person name="Arisue N."/>
            <person name="Honma H."/>
            <person name="Kawai S."/>
            <person name="Tougan T."/>
            <person name="Tanabe K."/>
            <person name="Horii T."/>
        </authorList>
    </citation>
    <scope>NUCLEOTIDE SEQUENCE [LARGE SCALE GENOMIC DNA]</scope>
    <source>
        <strain evidence="11">ATCC 30045</strain>
    </source>
</reference>
<dbReference type="RefSeq" id="XP_028542904.1">
    <property type="nucleotide sequence ID" value="XM_028687103.1"/>
</dbReference>
<evidence type="ECO:0000256" key="3">
    <source>
        <dbReference type="ARBA" id="ARBA00022552"/>
    </source>
</evidence>
<evidence type="ECO:0000313" key="11">
    <source>
        <dbReference type="Proteomes" id="UP000195521"/>
    </source>
</evidence>
<feature type="region of interest" description="Disordered" evidence="9">
    <location>
        <begin position="1"/>
        <end position="39"/>
    </location>
</feature>
<dbReference type="OMA" id="EYMYTNR"/>
<dbReference type="EMBL" id="BDQF01000008">
    <property type="protein sequence ID" value="GAW80315.1"/>
    <property type="molecule type" value="Genomic_DNA"/>
</dbReference>
<evidence type="ECO:0000256" key="7">
    <source>
        <dbReference type="ARBA" id="ARBA00023242"/>
    </source>
</evidence>
<keyword evidence="3 8" id="KW-0698">rRNA processing</keyword>
<dbReference type="EC" id="2.1.1.-" evidence="8"/>
<gene>
    <name evidence="10" type="ORF">PGO_072300</name>
</gene>
<dbReference type="PANTHER" id="PTHR12787:SF0">
    <property type="entry name" value="RIBOSOMAL RNA-PROCESSING PROTEIN 8"/>
    <property type="match status" value="1"/>
</dbReference>
<feature type="compositionally biased region" description="Basic and acidic residues" evidence="9">
    <location>
        <begin position="14"/>
        <end position="24"/>
    </location>
</feature>
<dbReference type="Proteomes" id="UP000195521">
    <property type="component" value="Unassembled WGS sequence"/>
</dbReference>
<dbReference type="AlphaFoldDB" id="A0A1Y1JG52"/>
<dbReference type="InterPro" id="IPR029063">
    <property type="entry name" value="SAM-dependent_MTases_sf"/>
</dbReference>
<dbReference type="CDD" id="cd02440">
    <property type="entry name" value="AdoMet_MTases"/>
    <property type="match status" value="1"/>
</dbReference>
<dbReference type="GO" id="GO:0008168">
    <property type="term" value="F:methyltransferase activity"/>
    <property type="evidence" value="ECO:0007669"/>
    <property type="project" value="UniProtKB-KW"/>
</dbReference>
<keyword evidence="4 8" id="KW-0489">Methyltransferase</keyword>
<dbReference type="InterPro" id="IPR007823">
    <property type="entry name" value="RRP8"/>
</dbReference>
<dbReference type="GeneID" id="39747028"/>
<keyword evidence="11" id="KW-1185">Reference proteome</keyword>
<dbReference type="GO" id="GO:0006364">
    <property type="term" value="P:rRNA processing"/>
    <property type="evidence" value="ECO:0007669"/>
    <property type="project" value="UniProtKB-UniRule"/>
</dbReference>
<evidence type="ECO:0000256" key="2">
    <source>
        <dbReference type="ARBA" id="ARBA00006301"/>
    </source>
</evidence>
<comment type="function">
    <text evidence="8">Probable methyltransferase required to silence rDNA.</text>
</comment>
<name>A0A1Y1JG52_PLAGO</name>
<proteinExistence type="inferred from homology"/>
<protein>
    <recommendedName>
        <fullName evidence="8">Ribosomal RNA-processing protein 8</fullName>
        <ecNumber evidence="8">2.1.1.-</ecNumber>
    </recommendedName>
</protein>
<dbReference type="SUPFAM" id="SSF53335">
    <property type="entry name" value="S-adenosyl-L-methionine-dependent methyltransferases"/>
    <property type="match status" value="1"/>
</dbReference>
<dbReference type="GO" id="GO:0032259">
    <property type="term" value="P:methylation"/>
    <property type="evidence" value="ECO:0007669"/>
    <property type="project" value="UniProtKB-KW"/>
</dbReference>
<feature type="compositionally biased region" description="Basic residues" evidence="9">
    <location>
        <begin position="25"/>
        <end position="39"/>
    </location>
</feature>
<evidence type="ECO:0000256" key="6">
    <source>
        <dbReference type="ARBA" id="ARBA00022691"/>
    </source>
</evidence>
<comment type="similarity">
    <text evidence="2 8">Belongs to the methyltransferase superfamily. RRP8 family.</text>
</comment>
<evidence type="ECO:0000256" key="4">
    <source>
        <dbReference type="ARBA" id="ARBA00022603"/>
    </source>
</evidence>
<dbReference type="InterPro" id="IPR042036">
    <property type="entry name" value="RRP8_N"/>
</dbReference>
<comment type="caution">
    <text evidence="10">The sequence shown here is derived from an EMBL/GenBank/DDBJ whole genome shotgun (WGS) entry which is preliminary data.</text>
</comment>
<dbReference type="OrthoDB" id="10258825at2759"/>
<sequence>MNEHSISRKQKKVQKNDFFKDIGKMKKSNMNKSREKKNKNFKKIRIKGTKQEGRLLYQSTNNNLHSKGEKRHADHTAVEVDFTKKEELSSMSIPIKVTTMINKTNSGFSLCGSKKCKSSNVLKDKKNKLINKKLKKERSTVNKNIQGKKEGEYGHQQILNKARSHENITNILNRSCDMSIPLNYPTYRVFHDNYKNDNIEKKKQKYKKKKKIGEYPEEIVNSSIFRYINEYMYTNNSETVQKKLKETKNIFSIYHSGYRNQKNKWPKNPVNIIINYLKNNFTKTSKIADLGCGEAEIAQALQGWSVISYDLIQFNEHVTVCNITELPLSDNSHDCFVICLSLMNTDWPKIIFESVRCLKRGSTLIIADAVSRFTNYKAFMKFMKNVGFALSNQVNLDDFFYVLFFENNKKDNAICGTNEKRIKKVSKLLAPCIYKRR</sequence>
<evidence type="ECO:0000256" key="5">
    <source>
        <dbReference type="ARBA" id="ARBA00022679"/>
    </source>
</evidence>
<evidence type="ECO:0000256" key="9">
    <source>
        <dbReference type="SAM" id="MobiDB-lite"/>
    </source>
</evidence>
<accession>A0A1Y1JG52</accession>
<keyword evidence="5 8" id="KW-0808">Transferase</keyword>